<comment type="caution">
    <text evidence="6">The sequence shown here is derived from an EMBL/GenBank/DDBJ whole genome shotgun (WGS) entry which is preliminary data.</text>
</comment>
<keyword evidence="2" id="KW-0805">Transcription regulation</keyword>
<dbReference type="InterPro" id="IPR036388">
    <property type="entry name" value="WH-like_DNA-bd_sf"/>
</dbReference>
<dbReference type="EMBL" id="JACOPQ010000011">
    <property type="protein sequence ID" value="MBC5737988.1"/>
    <property type="molecule type" value="Genomic_DNA"/>
</dbReference>
<dbReference type="Gene3D" id="3.40.190.290">
    <property type="match status" value="1"/>
</dbReference>
<dbReference type="AlphaFoldDB" id="A0A8J6MH21"/>
<dbReference type="RefSeq" id="WP_155145906.1">
    <property type="nucleotide sequence ID" value="NZ_JACOPQ010000011.1"/>
</dbReference>
<keyword evidence="4" id="KW-0804">Transcription</keyword>
<protein>
    <submittedName>
        <fullName evidence="6">LysR family transcriptional regulator</fullName>
    </submittedName>
</protein>
<dbReference type="Proteomes" id="UP000607645">
    <property type="component" value="Unassembled WGS sequence"/>
</dbReference>
<dbReference type="PANTHER" id="PTHR30126:SF39">
    <property type="entry name" value="HTH-TYPE TRANSCRIPTIONAL REGULATOR CYSL"/>
    <property type="match status" value="1"/>
</dbReference>
<organism evidence="6 7">
    <name type="scientific">Lawsonibacter faecis</name>
    <dbReference type="NCBI Taxonomy" id="2763052"/>
    <lineage>
        <taxon>Bacteria</taxon>
        <taxon>Bacillati</taxon>
        <taxon>Bacillota</taxon>
        <taxon>Clostridia</taxon>
        <taxon>Eubacteriales</taxon>
        <taxon>Oscillospiraceae</taxon>
        <taxon>Lawsonibacter</taxon>
    </lineage>
</organism>
<evidence type="ECO:0000256" key="3">
    <source>
        <dbReference type="ARBA" id="ARBA00023125"/>
    </source>
</evidence>
<keyword evidence="3" id="KW-0238">DNA-binding</keyword>
<dbReference type="FunFam" id="1.10.10.10:FF:000001">
    <property type="entry name" value="LysR family transcriptional regulator"/>
    <property type="match status" value="1"/>
</dbReference>
<feature type="domain" description="HTH lysR-type" evidence="5">
    <location>
        <begin position="1"/>
        <end position="58"/>
    </location>
</feature>
<proteinExistence type="inferred from homology"/>
<evidence type="ECO:0000313" key="6">
    <source>
        <dbReference type="EMBL" id="MBC5737988.1"/>
    </source>
</evidence>
<evidence type="ECO:0000256" key="4">
    <source>
        <dbReference type="ARBA" id="ARBA00023163"/>
    </source>
</evidence>
<dbReference type="SUPFAM" id="SSF46785">
    <property type="entry name" value="Winged helix' DNA-binding domain"/>
    <property type="match status" value="1"/>
</dbReference>
<dbReference type="PANTHER" id="PTHR30126">
    <property type="entry name" value="HTH-TYPE TRANSCRIPTIONAL REGULATOR"/>
    <property type="match status" value="1"/>
</dbReference>
<keyword evidence="7" id="KW-1185">Reference proteome</keyword>
<accession>A0A8J6MH21</accession>
<dbReference type="GO" id="GO:0003700">
    <property type="term" value="F:DNA-binding transcription factor activity"/>
    <property type="evidence" value="ECO:0007669"/>
    <property type="project" value="InterPro"/>
</dbReference>
<dbReference type="SUPFAM" id="SSF53850">
    <property type="entry name" value="Periplasmic binding protein-like II"/>
    <property type="match status" value="1"/>
</dbReference>
<comment type="similarity">
    <text evidence="1">Belongs to the LysR transcriptional regulatory family.</text>
</comment>
<dbReference type="GO" id="GO:0000976">
    <property type="term" value="F:transcription cis-regulatory region binding"/>
    <property type="evidence" value="ECO:0007669"/>
    <property type="project" value="TreeGrafter"/>
</dbReference>
<dbReference type="InterPro" id="IPR036390">
    <property type="entry name" value="WH_DNA-bd_sf"/>
</dbReference>
<name>A0A8J6MH21_9FIRM</name>
<evidence type="ECO:0000256" key="2">
    <source>
        <dbReference type="ARBA" id="ARBA00023015"/>
    </source>
</evidence>
<reference evidence="6" key="1">
    <citation type="submission" date="2020-08" db="EMBL/GenBank/DDBJ databases">
        <title>Genome public.</title>
        <authorList>
            <person name="Liu C."/>
            <person name="Sun Q."/>
        </authorList>
    </citation>
    <scope>NUCLEOTIDE SEQUENCE</scope>
    <source>
        <strain evidence="6">NSJ-52</strain>
    </source>
</reference>
<evidence type="ECO:0000259" key="5">
    <source>
        <dbReference type="PROSITE" id="PS50931"/>
    </source>
</evidence>
<evidence type="ECO:0000313" key="7">
    <source>
        <dbReference type="Proteomes" id="UP000607645"/>
    </source>
</evidence>
<dbReference type="InterPro" id="IPR005119">
    <property type="entry name" value="LysR_subst-bd"/>
</dbReference>
<dbReference type="Pfam" id="PF00126">
    <property type="entry name" value="HTH_1"/>
    <property type="match status" value="1"/>
</dbReference>
<gene>
    <name evidence="6" type="ORF">H8S62_13330</name>
</gene>
<dbReference type="Gene3D" id="1.10.10.10">
    <property type="entry name" value="Winged helix-like DNA-binding domain superfamily/Winged helix DNA-binding domain"/>
    <property type="match status" value="1"/>
</dbReference>
<dbReference type="PROSITE" id="PS50931">
    <property type="entry name" value="HTH_LYSR"/>
    <property type="match status" value="1"/>
</dbReference>
<evidence type="ECO:0000256" key="1">
    <source>
        <dbReference type="ARBA" id="ARBA00009437"/>
    </source>
</evidence>
<sequence length="290" mass="31151">MNLRHLEILEAVAQTGTFTGAAQKLYLTQSAVSHAVAELERQAGTALFDRLPRGVRLTPGGALLLEESQGVLTSFRDLEARMDRLEERAPVKLVSSITIASFWLPKILRSLRLRLPDLQIQVRVVSAARAIGLMRRGDADLALIEGAEPAGAFLSAAFGSYRLWAACAPDFQLPARALTPQELCALPLLLRETGSAIRDRLDSALYLANQTARPVWESVNSAALISAAAAGLGVTVLPDLLLSEPVGRGQLRVVALEGISLENEVLAVRHKSKVLTRSLAAVLEEIGVSL</sequence>
<dbReference type="Pfam" id="PF03466">
    <property type="entry name" value="LysR_substrate"/>
    <property type="match status" value="1"/>
</dbReference>
<dbReference type="PRINTS" id="PR00039">
    <property type="entry name" value="HTHLYSR"/>
</dbReference>
<dbReference type="InterPro" id="IPR000847">
    <property type="entry name" value="LysR_HTH_N"/>
</dbReference>